<reference evidence="8 9" key="1">
    <citation type="submission" date="2021-07" db="EMBL/GenBank/DDBJ databases">
        <title>Actinomadura sp. PM05-2 isolated from lichen.</title>
        <authorList>
            <person name="Somphong A."/>
            <person name="Phongsopitanun W."/>
            <person name="Tanasupawat S."/>
            <person name="Peongsungnone V."/>
        </authorList>
    </citation>
    <scope>NUCLEOTIDE SEQUENCE [LARGE SCALE GENOMIC DNA]</scope>
    <source>
        <strain evidence="8 9">PM05-2</strain>
    </source>
</reference>
<gene>
    <name evidence="8" type="ORF">K1Y72_27415</name>
</gene>
<dbReference type="Gene3D" id="3.60.120.10">
    <property type="entry name" value="Anthranilate synthase"/>
    <property type="match status" value="1"/>
</dbReference>
<feature type="domain" description="Chorismate-utilising enzyme C-terminal" evidence="7">
    <location>
        <begin position="93"/>
        <end position="347"/>
    </location>
</feature>
<dbReference type="InterPro" id="IPR004561">
    <property type="entry name" value="IsoChor_synthase"/>
</dbReference>
<feature type="region of interest" description="Disordered" evidence="6">
    <location>
        <begin position="66"/>
        <end position="87"/>
    </location>
</feature>
<evidence type="ECO:0000256" key="4">
    <source>
        <dbReference type="ARBA" id="ARBA00023235"/>
    </source>
</evidence>
<dbReference type="NCBIfam" id="TIGR00543">
    <property type="entry name" value="isochor_syn"/>
    <property type="match status" value="1"/>
</dbReference>
<protein>
    <recommendedName>
        <fullName evidence="3">isochorismate synthase</fullName>
        <ecNumber evidence="3">5.4.4.2</ecNumber>
    </recommendedName>
    <alternativeName>
        <fullName evidence="5">Isochorismate mutase</fullName>
    </alternativeName>
</protein>
<name>A0ABS7G2M9_9ACTN</name>
<dbReference type="GO" id="GO:0008909">
    <property type="term" value="F:isochorismate synthase activity"/>
    <property type="evidence" value="ECO:0007669"/>
    <property type="project" value="UniProtKB-EC"/>
</dbReference>
<dbReference type="EMBL" id="JAIBOA010000021">
    <property type="protein sequence ID" value="MBW8486129.1"/>
    <property type="molecule type" value="Genomic_DNA"/>
</dbReference>
<sequence length="362" mass="37000">MNPLPPKKGPFVSTAAGFYFSSPRRTILARGPWDGPEPGPGAVTVGALPFAAGAPDALTEATDVTWDPPAPPGGPGRALPAGGAAAVPEPSPAEYELAVEKALVRLGDGDVDKVVLARTLRIDTPAPVEPAALLRRLAAHDPHAHVYAVPSGPGRTLVGASPELLVSRFGRDVASHPLAGSAARSADPAEDRRRADALLASAKDLREHAYVVRAVADGLRPYCADLDVPAEPSLVATATMWHLGTRITGRLADPGVTALTLARALHPTPAVCGTPAAAARDLIGELEPFDRGLYGGAVGWCDAAGDGEWAVAIRCAETGGDGLRLFAGAGIVAGSHPTAELAETTAKFGTMLRALGLDGEGR</sequence>
<comment type="caution">
    <text evidence="8">The sequence shown here is derived from an EMBL/GenBank/DDBJ whole genome shotgun (WGS) entry which is preliminary data.</text>
</comment>
<comment type="catalytic activity">
    <reaction evidence="1">
        <text>chorismate = isochorismate</text>
        <dbReference type="Rhea" id="RHEA:18985"/>
        <dbReference type="ChEBI" id="CHEBI:29748"/>
        <dbReference type="ChEBI" id="CHEBI:29780"/>
        <dbReference type="EC" id="5.4.4.2"/>
    </reaction>
</comment>
<comment type="similarity">
    <text evidence="2">Belongs to the isochorismate synthase family.</text>
</comment>
<proteinExistence type="inferred from homology"/>
<evidence type="ECO:0000256" key="3">
    <source>
        <dbReference type="ARBA" id="ARBA00012824"/>
    </source>
</evidence>
<dbReference type="Pfam" id="PF00425">
    <property type="entry name" value="Chorismate_bind"/>
    <property type="match status" value="1"/>
</dbReference>
<feature type="compositionally biased region" description="Low complexity" evidence="6">
    <location>
        <begin position="77"/>
        <end position="87"/>
    </location>
</feature>
<dbReference type="EC" id="5.4.4.2" evidence="3"/>
<evidence type="ECO:0000256" key="6">
    <source>
        <dbReference type="SAM" id="MobiDB-lite"/>
    </source>
</evidence>
<evidence type="ECO:0000313" key="9">
    <source>
        <dbReference type="Proteomes" id="UP000774570"/>
    </source>
</evidence>
<keyword evidence="9" id="KW-1185">Reference proteome</keyword>
<evidence type="ECO:0000256" key="5">
    <source>
        <dbReference type="ARBA" id="ARBA00041564"/>
    </source>
</evidence>
<keyword evidence="4 8" id="KW-0413">Isomerase</keyword>
<evidence type="ECO:0000256" key="2">
    <source>
        <dbReference type="ARBA" id="ARBA00005297"/>
    </source>
</evidence>
<evidence type="ECO:0000313" key="8">
    <source>
        <dbReference type="EMBL" id="MBW8486129.1"/>
    </source>
</evidence>
<accession>A0ABS7G2M9</accession>
<dbReference type="PANTHER" id="PTHR42839:SF2">
    <property type="entry name" value="ISOCHORISMATE SYNTHASE ENTC"/>
    <property type="match status" value="1"/>
</dbReference>
<dbReference type="SUPFAM" id="SSF56322">
    <property type="entry name" value="ADC synthase"/>
    <property type="match status" value="1"/>
</dbReference>
<evidence type="ECO:0000259" key="7">
    <source>
        <dbReference type="Pfam" id="PF00425"/>
    </source>
</evidence>
<dbReference type="InterPro" id="IPR005801">
    <property type="entry name" value="ADC_synthase"/>
</dbReference>
<evidence type="ECO:0000256" key="1">
    <source>
        <dbReference type="ARBA" id="ARBA00000799"/>
    </source>
</evidence>
<dbReference type="InterPro" id="IPR015890">
    <property type="entry name" value="Chorismate_C"/>
</dbReference>
<dbReference type="Proteomes" id="UP000774570">
    <property type="component" value="Unassembled WGS sequence"/>
</dbReference>
<dbReference type="PANTHER" id="PTHR42839">
    <property type="entry name" value="ISOCHORISMATE SYNTHASE ENTC"/>
    <property type="match status" value="1"/>
</dbReference>
<organism evidence="8 9">
    <name type="scientific">Actinomadura parmotrematis</name>
    <dbReference type="NCBI Taxonomy" id="2864039"/>
    <lineage>
        <taxon>Bacteria</taxon>
        <taxon>Bacillati</taxon>
        <taxon>Actinomycetota</taxon>
        <taxon>Actinomycetes</taxon>
        <taxon>Streptosporangiales</taxon>
        <taxon>Thermomonosporaceae</taxon>
        <taxon>Actinomadura</taxon>
    </lineage>
</organism>